<protein>
    <submittedName>
        <fullName evidence="4">Phosphate ABC transporter substrate-binding protein (PhoT family)</fullName>
    </submittedName>
</protein>
<evidence type="ECO:0000313" key="4">
    <source>
        <dbReference type="EMBL" id="TDQ34654.1"/>
    </source>
</evidence>
<dbReference type="InterPro" id="IPR050811">
    <property type="entry name" value="Phosphate_ABC_transporter"/>
</dbReference>
<dbReference type="PANTHER" id="PTHR30570:SF1">
    <property type="entry name" value="PHOSPHATE-BINDING PROTEIN PSTS"/>
    <property type="match status" value="1"/>
</dbReference>
<gene>
    <name evidence="4" type="ORF">DFQ45_11814</name>
</gene>
<evidence type="ECO:0000259" key="3">
    <source>
        <dbReference type="Pfam" id="PF12849"/>
    </source>
</evidence>
<feature type="domain" description="PBP" evidence="3">
    <location>
        <begin position="22"/>
        <end position="305"/>
    </location>
</feature>
<evidence type="ECO:0000313" key="5">
    <source>
        <dbReference type="Proteomes" id="UP000294575"/>
    </source>
</evidence>
<keyword evidence="1 2" id="KW-0732">Signal</keyword>
<dbReference type="Gene3D" id="3.40.190.10">
    <property type="entry name" value="Periplasmic binding protein-like II"/>
    <property type="match status" value="2"/>
</dbReference>
<reference evidence="4 5" key="1">
    <citation type="submission" date="2019-03" db="EMBL/GenBank/DDBJ databases">
        <title>Genomic Encyclopedia of Type Strains, Phase IV (KMG-IV): sequencing the most valuable type-strain genomes for metagenomic binning, comparative biology and taxonomic classification.</title>
        <authorList>
            <person name="Goeker M."/>
        </authorList>
    </citation>
    <scope>NUCLEOTIDE SEQUENCE [LARGE SCALE GENOMIC DNA]</scope>
    <source>
        <strain evidence="4 5">DSM 28679</strain>
    </source>
</reference>
<sequence>MTINKPLTTLGMVAVLATSMPAMARDTIQIAGSSTILPFSSIAAEEFGHAFSQYRTPVVGSGGTGGGLRQFCQGLGMNTLDIASASRPIKDSEIQACNERNVKQILEVRLGYDGIVFASRADQAGFALNAGHVFAATAAQVVRDGQPVDNPYTKWSQIDPALPDQDIVLVIPAANHGTREVFEETLLKRGCQSAGVPQTLSADEQAGFCTKVRNDGRVIEVAGDYTETLTRLQVQPEAVGVFGLNFYEQNRDRLQVASIDGVVPSLDSVGDGSYPVSRPLFFYVKGEHLDAVPGLADFVEYFLADSVSGYGSPLEEAGLIPLGDDERAEILDSFKQRKAVR</sequence>
<organism evidence="4 5">
    <name type="scientific">Thiopseudomonas denitrificans</name>
    <dbReference type="NCBI Taxonomy" id="1501432"/>
    <lineage>
        <taxon>Bacteria</taxon>
        <taxon>Pseudomonadati</taxon>
        <taxon>Pseudomonadota</taxon>
        <taxon>Gammaproteobacteria</taxon>
        <taxon>Pseudomonadales</taxon>
        <taxon>Pseudomonadaceae</taxon>
        <taxon>Thiopseudomonas</taxon>
    </lineage>
</organism>
<evidence type="ECO:0000256" key="1">
    <source>
        <dbReference type="ARBA" id="ARBA00022729"/>
    </source>
</evidence>
<dbReference type="RefSeq" id="WP_101496129.1">
    <property type="nucleotide sequence ID" value="NZ_LNJZ01000004.1"/>
</dbReference>
<accession>A0A4R6TV02</accession>
<comment type="caution">
    <text evidence="4">The sequence shown here is derived from an EMBL/GenBank/DDBJ whole genome shotgun (WGS) entry which is preliminary data.</text>
</comment>
<dbReference type="SUPFAM" id="SSF53850">
    <property type="entry name" value="Periplasmic binding protein-like II"/>
    <property type="match status" value="1"/>
</dbReference>
<feature type="chain" id="PRO_5020206402" evidence="2">
    <location>
        <begin position="25"/>
        <end position="341"/>
    </location>
</feature>
<proteinExistence type="predicted"/>
<dbReference type="EMBL" id="SNYK01000018">
    <property type="protein sequence ID" value="TDQ34654.1"/>
    <property type="molecule type" value="Genomic_DNA"/>
</dbReference>
<dbReference type="Pfam" id="PF12849">
    <property type="entry name" value="PBP_like_2"/>
    <property type="match status" value="1"/>
</dbReference>
<feature type="signal peptide" evidence="2">
    <location>
        <begin position="1"/>
        <end position="24"/>
    </location>
</feature>
<keyword evidence="5" id="KW-1185">Reference proteome</keyword>
<dbReference type="PANTHER" id="PTHR30570">
    <property type="entry name" value="PERIPLASMIC PHOSPHATE BINDING COMPONENT OF PHOSPHATE ABC TRANSPORTER"/>
    <property type="match status" value="1"/>
</dbReference>
<dbReference type="InterPro" id="IPR024370">
    <property type="entry name" value="PBP_domain"/>
</dbReference>
<evidence type="ECO:0000256" key="2">
    <source>
        <dbReference type="SAM" id="SignalP"/>
    </source>
</evidence>
<name>A0A4R6TV02_9GAMM</name>
<dbReference type="AlphaFoldDB" id="A0A4R6TV02"/>
<dbReference type="OrthoDB" id="9765713at2"/>
<dbReference type="Proteomes" id="UP000294575">
    <property type="component" value="Unassembled WGS sequence"/>
</dbReference>